<dbReference type="Pfam" id="PF00657">
    <property type="entry name" value="Lipase_GDSL"/>
    <property type="match status" value="1"/>
</dbReference>
<dbReference type="InterPro" id="IPR036514">
    <property type="entry name" value="SGNH_hydro_sf"/>
</dbReference>
<dbReference type="GO" id="GO:0016788">
    <property type="term" value="F:hydrolase activity, acting on ester bonds"/>
    <property type="evidence" value="ECO:0007669"/>
    <property type="project" value="InterPro"/>
</dbReference>
<accession>A0A550CBV8</accession>
<gene>
    <name evidence="1" type="ORF">BD626DRAFT_498650</name>
</gene>
<proteinExistence type="predicted"/>
<dbReference type="Gene3D" id="3.40.50.1110">
    <property type="entry name" value="SGNH hydrolase"/>
    <property type="match status" value="1"/>
</dbReference>
<dbReference type="AlphaFoldDB" id="A0A550CBV8"/>
<dbReference type="SUPFAM" id="SSF52266">
    <property type="entry name" value="SGNH hydrolase"/>
    <property type="match status" value="1"/>
</dbReference>
<reference evidence="1 2" key="1">
    <citation type="journal article" date="2019" name="New Phytol.">
        <title>Comparative genomics reveals unique wood-decay strategies and fruiting body development in the Schizophyllaceae.</title>
        <authorList>
            <person name="Almasi E."/>
            <person name="Sahu N."/>
            <person name="Krizsan K."/>
            <person name="Balint B."/>
            <person name="Kovacs G.M."/>
            <person name="Kiss B."/>
            <person name="Cseklye J."/>
            <person name="Drula E."/>
            <person name="Henrissat B."/>
            <person name="Nagy I."/>
            <person name="Chovatia M."/>
            <person name="Adam C."/>
            <person name="LaButti K."/>
            <person name="Lipzen A."/>
            <person name="Riley R."/>
            <person name="Grigoriev I.V."/>
            <person name="Nagy L.G."/>
        </authorList>
    </citation>
    <scope>NUCLEOTIDE SEQUENCE [LARGE SCALE GENOMIC DNA]</scope>
    <source>
        <strain evidence="1 2">NL-1724</strain>
    </source>
</reference>
<name>A0A550CBV8_9AGAR</name>
<dbReference type="OrthoDB" id="1600564at2759"/>
<dbReference type="EMBL" id="VDMD01000013">
    <property type="protein sequence ID" value="TRM62254.1"/>
    <property type="molecule type" value="Genomic_DNA"/>
</dbReference>
<evidence type="ECO:0000313" key="2">
    <source>
        <dbReference type="Proteomes" id="UP000320762"/>
    </source>
</evidence>
<evidence type="ECO:0000313" key="1">
    <source>
        <dbReference type="EMBL" id="TRM62254.1"/>
    </source>
</evidence>
<protein>
    <recommendedName>
        <fullName evidence="3">SGNH hydrolase-type esterase domain-containing protein</fullName>
    </recommendedName>
</protein>
<keyword evidence="2" id="KW-1185">Reference proteome</keyword>
<comment type="caution">
    <text evidence="1">The sequence shown here is derived from an EMBL/GenBank/DDBJ whole genome shotgun (WGS) entry which is preliminary data.</text>
</comment>
<dbReference type="InterPro" id="IPR001087">
    <property type="entry name" value="GDSL"/>
</dbReference>
<dbReference type="Proteomes" id="UP000320762">
    <property type="component" value="Unassembled WGS sequence"/>
</dbReference>
<sequence>MSNTVIQVRPSWPGLAGIKRLVVFGDSYSAVGAPVNSVRSATNPLGPPFPGPGCFTDYDETSKKSRPNWVGHFITKYAPEPRYKSGLPIEQQDPSFARDPLLVYDYARGGHSISDVLMQITDQFLRELRDCHRERPEGNGPDSAKVWTSMNALFVTWVGINDCARAATPEAREEAFKELFEAETALYAAGARNFLFIDVPHINRSPAVPLSHGDKSERYEDWNKMLLDHCQRFASVHADATVLLFSSASSLNRILDNPETFGFPPGDVREPYSTIWTDQLHPTGAVHDVFAKDVSEFLGAVAAGH</sequence>
<evidence type="ECO:0008006" key="3">
    <source>
        <dbReference type="Google" id="ProtNLM"/>
    </source>
</evidence>
<organism evidence="1 2">
    <name type="scientific">Schizophyllum amplum</name>
    <dbReference type="NCBI Taxonomy" id="97359"/>
    <lineage>
        <taxon>Eukaryota</taxon>
        <taxon>Fungi</taxon>
        <taxon>Dikarya</taxon>
        <taxon>Basidiomycota</taxon>
        <taxon>Agaricomycotina</taxon>
        <taxon>Agaricomycetes</taxon>
        <taxon>Agaricomycetidae</taxon>
        <taxon>Agaricales</taxon>
        <taxon>Schizophyllaceae</taxon>
        <taxon>Schizophyllum</taxon>
    </lineage>
</organism>
<dbReference type="STRING" id="97359.A0A550CBV8"/>